<comment type="caution">
    <text evidence="6">The sequence shown here is derived from an EMBL/GenBank/DDBJ whole genome shotgun (WGS) entry which is preliminary data.</text>
</comment>
<keyword evidence="7" id="KW-1185">Reference proteome</keyword>
<dbReference type="SUPFAM" id="SSF46785">
    <property type="entry name" value="Winged helix' DNA-binding domain"/>
    <property type="match status" value="1"/>
</dbReference>
<evidence type="ECO:0000259" key="5">
    <source>
        <dbReference type="PROSITE" id="PS50931"/>
    </source>
</evidence>
<dbReference type="PANTHER" id="PTHR30419">
    <property type="entry name" value="HTH-TYPE TRANSCRIPTIONAL REGULATOR YBHD"/>
    <property type="match status" value="1"/>
</dbReference>
<evidence type="ECO:0000256" key="4">
    <source>
        <dbReference type="ARBA" id="ARBA00023163"/>
    </source>
</evidence>
<evidence type="ECO:0000313" key="7">
    <source>
        <dbReference type="Proteomes" id="UP000002171"/>
    </source>
</evidence>
<dbReference type="AlphaFoldDB" id="A0A7U8C5W8"/>
<comment type="similarity">
    <text evidence="1">Belongs to the LysR transcriptional regulatory family.</text>
</comment>
<dbReference type="OrthoDB" id="646694at2"/>
<dbReference type="FunFam" id="1.10.10.10:FF:000001">
    <property type="entry name" value="LysR family transcriptional regulator"/>
    <property type="match status" value="1"/>
</dbReference>
<dbReference type="GO" id="GO:0003677">
    <property type="term" value="F:DNA binding"/>
    <property type="evidence" value="ECO:0007669"/>
    <property type="project" value="UniProtKB-KW"/>
</dbReference>
<dbReference type="EMBL" id="AAOW01000004">
    <property type="protein sequence ID" value="EAR62148.1"/>
    <property type="molecule type" value="Genomic_DNA"/>
</dbReference>
<dbReference type="PROSITE" id="PS50931">
    <property type="entry name" value="HTH_LYSR"/>
    <property type="match status" value="1"/>
</dbReference>
<dbReference type="Pfam" id="PF00126">
    <property type="entry name" value="HTH_1"/>
    <property type="match status" value="1"/>
</dbReference>
<reference evidence="6 7" key="1">
    <citation type="submission" date="2006-02" db="EMBL/GenBank/DDBJ databases">
        <authorList>
            <person name="Pinhassi J."/>
            <person name="Pedros-Alio C."/>
            <person name="Ferriera S."/>
            <person name="Johnson J."/>
            <person name="Kravitz S."/>
            <person name="Halpern A."/>
            <person name="Remington K."/>
            <person name="Beeson K."/>
            <person name="Tran B."/>
            <person name="Rogers Y.-H."/>
            <person name="Friedman R."/>
            <person name="Venter J.C."/>
        </authorList>
    </citation>
    <scope>NUCLEOTIDE SEQUENCE [LARGE SCALE GENOMIC DNA]</scope>
    <source>
        <strain evidence="6 7">MED92</strain>
    </source>
</reference>
<evidence type="ECO:0000313" key="6">
    <source>
        <dbReference type="EMBL" id="EAR62148.1"/>
    </source>
</evidence>
<dbReference type="CDD" id="cd05466">
    <property type="entry name" value="PBP2_LTTR_substrate"/>
    <property type="match status" value="1"/>
</dbReference>
<keyword evidence="3" id="KW-0238">DNA-binding</keyword>
<gene>
    <name evidence="6" type="ORF">MED92_10594</name>
</gene>
<dbReference type="Pfam" id="PF03466">
    <property type="entry name" value="LysR_substrate"/>
    <property type="match status" value="1"/>
</dbReference>
<dbReference type="GO" id="GO:0003700">
    <property type="term" value="F:DNA-binding transcription factor activity"/>
    <property type="evidence" value="ECO:0007669"/>
    <property type="project" value="InterPro"/>
</dbReference>
<sequence>MEIRQLKHFIAIVETGSFTRGAEKVHISQPSISSSISKLEDELGVTLFTRGRKQALLTVQGEKFKISAQRILKEYGAVKTSFQENTEAIHLKLCVASNYPLPKLSSLLADFTELVPDLSFSITDTAPDKMLSAVGKAEFDMAFGITYENERLPQGARALILGEESYGVAVPFDNHLAQRDSISLMELIDEPVIEIRRWEYRNVVIQRLKDENIKLNVKHRVDQYSRALSLVKSGLGITVTASGLIEEGVKFIPFNESGMRRRLTLFVSPSAESFIRDNLSSCIKGS</sequence>
<keyword evidence="4" id="KW-0804">Transcription</keyword>
<organism evidence="6 7">
    <name type="scientific">Neptuniibacter caesariensis</name>
    <dbReference type="NCBI Taxonomy" id="207954"/>
    <lineage>
        <taxon>Bacteria</taxon>
        <taxon>Pseudomonadati</taxon>
        <taxon>Pseudomonadota</taxon>
        <taxon>Gammaproteobacteria</taxon>
        <taxon>Oceanospirillales</taxon>
        <taxon>Oceanospirillaceae</taxon>
        <taxon>Neptuniibacter</taxon>
    </lineage>
</organism>
<dbReference type="PRINTS" id="PR00039">
    <property type="entry name" value="HTHLYSR"/>
</dbReference>
<dbReference type="InterPro" id="IPR000847">
    <property type="entry name" value="LysR_HTH_N"/>
</dbReference>
<dbReference type="Gene3D" id="3.40.190.290">
    <property type="match status" value="1"/>
</dbReference>
<dbReference type="Proteomes" id="UP000002171">
    <property type="component" value="Unassembled WGS sequence"/>
</dbReference>
<accession>A0A7U8C5W8</accession>
<dbReference type="InterPro" id="IPR036388">
    <property type="entry name" value="WH-like_DNA-bd_sf"/>
</dbReference>
<evidence type="ECO:0000256" key="1">
    <source>
        <dbReference type="ARBA" id="ARBA00009437"/>
    </source>
</evidence>
<evidence type="ECO:0000256" key="2">
    <source>
        <dbReference type="ARBA" id="ARBA00023015"/>
    </source>
</evidence>
<dbReference type="Gene3D" id="1.10.10.10">
    <property type="entry name" value="Winged helix-like DNA-binding domain superfamily/Winged helix DNA-binding domain"/>
    <property type="match status" value="1"/>
</dbReference>
<keyword evidence="2" id="KW-0805">Transcription regulation</keyword>
<dbReference type="InterPro" id="IPR005119">
    <property type="entry name" value="LysR_subst-bd"/>
</dbReference>
<dbReference type="GO" id="GO:0005829">
    <property type="term" value="C:cytosol"/>
    <property type="evidence" value="ECO:0007669"/>
    <property type="project" value="TreeGrafter"/>
</dbReference>
<dbReference type="InterPro" id="IPR050950">
    <property type="entry name" value="HTH-type_LysR_regulators"/>
</dbReference>
<dbReference type="RefSeq" id="WP_007019785.1">
    <property type="nucleotide sequence ID" value="NZ_CH724125.1"/>
</dbReference>
<dbReference type="InterPro" id="IPR036390">
    <property type="entry name" value="WH_DNA-bd_sf"/>
</dbReference>
<dbReference type="SUPFAM" id="SSF53850">
    <property type="entry name" value="Periplasmic binding protein-like II"/>
    <property type="match status" value="1"/>
</dbReference>
<evidence type="ECO:0000256" key="3">
    <source>
        <dbReference type="ARBA" id="ARBA00023125"/>
    </source>
</evidence>
<protein>
    <submittedName>
        <fullName evidence="6">LysR family transcriptional regulatory protein</fullName>
    </submittedName>
</protein>
<feature type="domain" description="HTH lysR-type" evidence="5">
    <location>
        <begin position="1"/>
        <end position="58"/>
    </location>
</feature>
<name>A0A7U8C5W8_NEPCE</name>
<proteinExistence type="inferred from homology"/>